<dbReference type="AlphaFoldDB" id="A0A4Y2ICE7"/>
<sequence>MSWRQLILLLVGPWKEMLRSKCFLIASPLLNRLEAPKSNLIFILSVKDNLYNAKHLVSLVSVKAHTGNPGNELADHFAKMEADMSITAPYSYVKRVCKEFLMSEWNSYWKNSTTGKSTKEILLLANPDLLISNKYAIYLLKNH</sequence>
<dbReference type="InterPro" id="IPR002156">
    <property type="entry name" value="RNaseH_domain"/>
</dbReference>
<dbReference type="PROSITE" id="PS50879">
    <property type="entry name" value="RNASE_H_1"/>
    <property type="match status" value="1"/>
</dbReference>
<keyword evidence="3" id="KW-1185">Reference proteome</keyword>
<dbReference type="InterPro" id="IPR012337">
    <property type="entry name" value="RNaseH-like_sf"/>
</dbReference>
<gene>
    <name evidence="2" type="ORF">AVEN_45328_1</name>
</gene>
<name>A0A4Y2ICE7_ARAVE</name>
<evidence type="ECO:0000313" key="3">
    <source>
        <dbReference type="Proteomes" id="UP000499080"/>
    </source>
</evidence>
<dbReference type="EMBL" id="BGPR01002548">
    <property type="protein sequence ID" value="GBM75295.1"/>
    <property type="molecule type" value="Genomic_DNA"/>
</dbReference>
<organism evidence="2 3">
    <name type="scientific">Araneus ventricosus</name>
    <name type="common">Orbweaver spider</name>
    <name type="synonym">Epeira ventricosa</name>
    <dbReference type="NCBI Taxonomy" id="182803"/>
    <lineage>
        <taxon>Eukaryota</taxon>
        <taxon>Metazoa</taxon>
        <taxon>Ecdysozoa</taxon>
        <taxon>Arthropoda</taxon>
        <taxon>Chelicerata</taxon>
        <taxon>Arachnida</taxon>
        <taxon>Araneae</taxon>
        <taxon>Araneomorphae</taxon>
        <taxon>Entelegynae</taxon>
        <taxon>Araneoidea</taxon>
        <taxon>Araneidae</taxon>
        <taxon>Araneus</taxon>
    </lineage>
</organism>
<dbReference type="InterPro" id="IPR036397">
    <property type="entry name" value="RNaseH_sf"/>
</dbReference>
<comment type="caution">
    <text evidence="2">The sequence shown here is derived from an EMBL/GenBank/DDBJ whole genome shotgun (WGS) entry which is preliminary data.</text>
</comment>
<dbReference type="Proteomes" id="UP000499080">
    <property type="component" value="Unassembled WGS sequence"/>
</dbReference>
<feature type="domain" description="RNase H type-1" evidence="1">
    <location>
        <begin position="1"/>
        <end position="83"/>
    </location>
</feature>
<reference evidence="2 3" key="1">
    <citation type="journal article" date="2019" name="Sci. Rep.">
        <title>Orb-weaving spider Araneus ventricosus genome elucidates the spidroin gene catalogue.</title>
        <authorList>
            <person name="Kono N."/>
            <person name="Nakamura H."/>
            <person name="Ohtoshi R."/>
            <person name="Moran D.A.P."/>
            <person name="Shinohara A."/>
            <person name="Yoshida Y."/>
            <person name="Fujiwara M."/>
            <person name="Mori M."/>
            <person name="Tomita M."/>
            <person name="Arakawa K."/>
        </authorList>
    </citation>
    <scope>NUCLEOTIDE SEQUENCE [LARGE SCALE GENOMIC DNA]</scope>
</reference>
<accession>A0A4Y2ICE7</accession>
<dbReference type="GO" id="GO:0004523">
    <property type="term" value="F:RNA-DNA hybrid ribonuclease activity"/>
    <property type="evidence" value="ECO:0007669"/>
    <property type="project" value="InterPro"/>
</dbReference>
<dbReference type="Gene3D" id="3.30.420.10">
    <property type="entry name" value="Ribonuclease H-like superfamily/Ribonuclease H"/>
    <property type="match status" value="1"/>
</dbReference>
<protein>
    <recommendedName>
        <fullName evidence="1">RNase H type-1 domain-containing protein</fullName>
    </recommendedName>
</protein>
<dbReference type="GO" id="GO:0003676">
    <property type="term" value="F:nucleic acid binding"/>
    <property type="evidence" value="ECO:0007669"/>
    <property type="project" value="InterPro"/>
</dbReference>
<dbReference type="SUPFAM" id="SSF53098">
    <property type="entry name" value="Ribonuclease H-like"/>
    <property type="match status" value="1"/>
</dbReference>
<evidence type="ECO:0000259" key="1">
    <source>
        <dbReference type="PROSITE" id="PS50879"/>
    </source>
</evidence>
<evidence type="ECO:0000313" key="2">
    <source>
        <dbReference type="EMBL" id="GBM75295.1"/>
    </source>
</evidence>
<dbReference type="OrthoDB" id="6437556at2759"/>
<proteinExistence type="predicted"/>